<dbReference type="Pfam" id="PF09299">
    <property type="entry name" value="Mu-transpos_C"/>
    <property type="match status" value="1"/>
</dbReference>
<accession>A0ABP5GIH9</accession>
<evidence type="ECO:0000313" key="4">
    <source>
        <dbReference type="Proteomes" id="UP001500751"/>
    </source>
</evidence>
<dbReference type="InterPro" id="IPR001584">
    <property type="entry name" value="Integrase_cat-core"/>
</dbReference>
<dbReference type="SUPFAM" id="SSF53098">
    <property type="entry name" value="Ribonuclease H-like"/>
    <property type="match status" value="1"/>
</dbReference>
<keyword evidence="4" id="KW-1185">Reference proteome</keyword>
<dbReference type="Proteomes" id="UP001500751">
    <property type="component" value="Unassembled WGS sequence"/>
</dbReference>
<dbReference type="Gene3D" id="3.30.420.10">
    <property type="entry name" value="Ribonuclease H-like superfamily/Ribonuclease H"/>
    <property type="match status" value="1"/>
</dbReference>
<dbReference type="InterPro" id="IPR012337">
    <property type="entry name" value="RNaseH-like_sf"/>
</dbReference>
<feature type="compositionally biased region" description="Acidic residues" evidence="1">
    <location>
        <begin position="477"/>
        <end position="490"/>
    </location>
</feature>
<comment type="caution">
    <text evidence="3">The sequence shown here is derived from an EMBL/GenBank/DDBJ whole genome shotgun (WGS) entry which is preliminary data.</text>
</comment>
<name>A0ABP5GIH9_9ACTN</name>
<dbReference type="InterPro" id="IPR015378">
    <property type="entry name" value="Transposase-like_Mu_C"/>
</dbReference>
<evidence type="ECO:0000256" key="1">
    <source>
        <dbReference type="SAM" id="MobiDB-lite"/>
    </source>
</evidence>
<gene>
    <name evidence="3" type="ORF">GCM10009839_59160</name>
</gene>
<organism evidence="3 4">
    <name type="scientific">Catenulispora yoronensis</name>
    <dbReference type="NCBI Taxonomy" id="450799"/>
    <lineage>
        <taxon>Bacteria</taxon>
        <taxon>Bacillati</taxon>
        <taxon>Actinomycetota</taxon>
        <taxon>Actinomycetes</taxon>
        <taxon>Catenulisporales</taxon>
        <taxon>Catenulisporaceae</taxon>
        <taxon>Catenulispora</taxon>
    </lineage>
</organism>
<feature type="domain" description="Integrase catalytic" evidence="2">
    <location>
        <begin position="93"/>
        <end position="316"/>
    </location>
</feature>
<reference evidence="4" key="1">
    <citation type="journal article" date="2019" name="Int. J. Syst. Evol. Microbiol.">
        <title>The Global Catalogue of Microorganisms (GCM) 10K type strain sequencing project: providing services to taxonomists for standard genome sequencing and annotation.</title>
        <authorList>
            <consortium name="The Broad Institute Genomics Platform"/>
            <consortium name="The Broad Institute Genome Sequencing Center for Infectious Disease"/>
            <person name="Wu L."/>
            <person name="Ma J."/>
        </authorList>
    </citation>
    <scope>NUCLEOTIDE SEQUENCE [LARGE SCALE GENOMIC DNA]</scope>
    <source>
        <strain evidence="4">JCM 16014</strain>
    </source>
</reference>
<dbReference type="InterPro" id="IPR036397">
    <property type="entry name" value="RNaseH_sf"/>
</dbReference>
<feature type="region of interest" description="Disordered" evidence="1">
    <location>
        <begin position="471"/>
        <end position="514"/>
    </location>
</feature>
<evidence type="ECO:0000313" key="3">
    <source>
        <dbReference type="EMBL" id="GAA2046727.1"/>
    </source>
</evidence>
<dbReference type="PROSITE" id="PS50994">
    <property type="entry name" value="INTEGRASE"/>
    <property type="match status" value="1"/>
</dbReference>
<dbReference type="EMBL" id="BAAAQN010000041">
    <property type="protein sequence ID" value="GAA2046727.1"/>
    <property type="molecule type" value="Genomic_DNA"/>
</dbReference>
<evidence type="ECO:0000259" key="2">
    <source>
        <dbReference type="PROSITE" id="PS50994"/>
    </source>
</evidence>
<sequence length="514" mass="56285">MPAFGRIDERAVAALRQAIAEAEQASSRTVGFFIWRAGELLDEQHGAGVVPLPSRRTWYRLFAELSAGLHTTGSAATRRSVASRPVGAFGQVSASAPGELIQMDSTPLDVLVLLADGVTGRCELTGMVDVATRTVAAAVLRPSTKSVDACLLLARTVTPEPMRPGWPQALAMARSVLPWRRLTGLDERLEHAAARPVMVPTSIVIDHGRVFVSATFKDACRFLGINLQPSRKGTPTDKGHIESMLGSVATLFAQFVAGYTGSNPDRRGRHLEREHLWSLPELQDLLDEWIVASWQNRPHDALRDPSTPGRMFTPNQKYAALIEAAGYVPVAMSGADYVELLPTVWRSVNAYGIKIDHRTYDGPELNPLRHRSSGVAQRRNQWEVHHDPYDISRIWVRDPDGGGWITVFWRHLRAGAAPFSEMAWNHVAAGMPGAGEAEIAEAVADLLRRAHAGPAGGLDARSRRIAARTMAAAPAIAEEDEPAETDEAETQEGAPEPAHPFEFFDPWQEASRRW</sequence>
<proteinExistence type="predicted"/>
<protein>
    <recommendedName>
        <fullName evidence="2">Integrase catalytic domain-containing protein</fullName>
    </recommendedName>
</protein>
<dbReference type="RefSeq" id="WP_344668950.1">
    <property type="nucleotide sequence ID" value="NZ_BAAAQN010000041.1"/>
</dbReference>